<evidence type="ECO:0000259" key="3">
    <source>
        <dbReference type="PROSITE" id="PS51186"/>
    </source>
</evidence>
<evidence type="ECO:0000313" key="5">
    <source>
        <dbReference type="Proteomes" id="UP000250434"/>
    </source>
</evidence>
<evidence type="ECO:0000256" key="2">
    <source>
        <dbReference type="ARBA" id="ARBA00023315"/>
    </source>
</evidence>
<proteinExistence type="predicted"/>
<name>A0A344L6E2_9PSEU</name>
<dbReference type="RefSeq" id="WP_205215336.1">
    <property type="nucleotide sequence ID" value="NZ_CP015163.1"/>
</dbReference>
<protein>
    <recommendedName>
        <fullName evidence="3">N-acetyltransferase domain-containing protein</fullName>
    </recommendedName>
</protein>
<accession>A0A344L6E2</accession>
<dbReference type="Pfam" id="PF13508">
    <property type="entry name" value="Acetyltransf_7"/>
    <property type="match status" value="1"/>
</dbReference>
<keyword evidence="5" id="KW-1185">Reference proteome</keyword>
<dbReference type="SUPFAM" id="SSF55729">
    <property type="entry name" value="Acyl-CoA N-acyltransferases (Nat)"/>
    <property type="match status" value="1"/>
</dbReference>
<dbReference type="PROSITE" id="PS51186">
    <property type="entry name" value="GNAT"/>
    <property type="match status" value="1"/>
</dbReference>
<dbReference type="EMBL" id="CP015163">
    <property type="protein sequence ID" value="AXB43616.1"/>
    <property type="molecule type" value="Genomic_DNA"/>
</dbReference>
<sequence length="143" mass="16052">MIRRAVAADAPAAAEVWLRSFATLGVRRAHSEDEVRAWFAQVVVPRLETWVSVDGGAITGLLVLDGPELAQLYLDPAWRGRGLGDRFVALAKRRRPGGLELRTFQVNEPARRFYRRHGFTEVAWSDGTDNEEGEPDVRLVWSP</sequence>
<keyword evidence="1" id="KW-0808">Transferase</keyword>
<keyword evidence="2" id="KW-0012">Acyltransferase</keyword>
<dbReference type="InterPro" id="IPR016181">
    <property type="entry name" value="Acyl_CoA_acyltransferase"/>
</dbReference>
<evidence type="ECO:0000313" key="4">
    <source>
        <dbReference type="EMBL" id="AXB43616.1"/>
    </source>
</evidence>
<feature type="domain" description="N-acetyltransferase" evidence="3">
    <location>
        <begin position="1"/>
        <end position="143"/>
    </location>
</feature>
<dbReference type="AlphaFoldDB" id="A0A344L6E2"/>
<dbReference type="InterPro" id="IPR050832">
    <property type="entry name" value="Bact_Acetyltransf"/>
</dbReference>
<dbReference type="PANTHER" id="PTHR43877">
    <property type="entry name" value="AMINOALKYLPHOSPHONATE N-ACETYLTRANSFERASE-RELATED-RELATED"/>
    <property type="match status" value="1"/>
</dbReference>
<dbReference type="KEGG" id="aab:A4R43_14605"/>
<evidence type="ECO:0000256" key="1">
    <source>
        <dbReference type="ARBA" id="ARBA00022679"/>
    </source>
</evidence>
<dbReference type="Gene3D" id="3.40.630.30">
    <property type="match status" value="1"/>
</dbReference>
<dbReference type="Proteomes" id="UP000250434">
    <property type="component" value="Chromosome"/>
</dbReference>
<dbReference type="GO" id="GO:0016747">
    <property type="term" value="F:acyltransferase activity, transferring groups other than amino-acyl groups"/>
    <property type="evidence" value="ECO:0007669"/>
    <property type="project" value="InterPro"/>
</dbReference>
<organism evidence="4 5">
    <name type="scientific">Amycolatopsis albispora</name>
    <dbReference type="NCBI Taxonomy" id="1804986"/>
    <lineage>
        <taxon>Bacteria</taxon>
        <taxon>Bacillati</taxon>
        <taxon>Actinomycetota</taxon>
        <taxon>Actinomycetes</taxon>
        <taxon>Pseudonocardiales</taxon>
        <taxon>Pseudonocardiaceae</taxon>
        <taxon>Amycolatopsis</taxon>
    </lineage>
</organism>
<dbReference type="InterPro" id="IPR000182">
    <property type="entry name" value="GNAT_dom"/>
</dbReference>
<gene>
    <name evidence="4" type="ORF">A4R43_14605</name>
</gene>
<reference evidence="4 5" key="1">
    <citation type="submission" date="2016-04" db="EMBL/GenBank/DDBJ databases">
        <title>Complete genome sequence and analysis of deep-sea sediment isolate, Amycolatopsis sp. WP1.</title>
        <authorList>
            <person name="Wang H."/>
            <person name="Chen S."/>
            <person name="Wu Q."/>
        </authorList>
    </citation>
    <scope>NUCLEOTIDE SEQUENCE [LARGE SCALE GENOMIC DNA]</scope>
    <source>
        <strain evidence="4 5">WP1</strain>
    </source>
</reference>